<dbReference type="Proteomes" id="UP000886047">
    <property type="component" value="Unassembled WGS sequence"/>
</dbReference>
<keyword evidence="9" id="KW-0645">Protease</keyword>
<evidence type="ECO:0000256" key="2">
    <source>
        <dbReference type="ARBA" id="ARBA00022475"/>
    </source>
</evidence>
<organism evidence="9">
    <name type="scientific">Mariniphaga anaerophila</name>
    <dbReference type="NCBI Taxonomy" id="1484053"/>
    <lineage>
        <taxon>Bacteria</taxon>
        <taxon>Pseudomonadati</taxon>
        <taxon>Bacteroidota</taxon>
        <taxon>Bacteroidia</taxon>
        <taxon>Marinilabiliales</taxon>
        <taxon>Prolixibacteraceae</taxon>
        <taxon>Mariniphaga</taxon>
    </lineage>
</organism>
<evidence type="ECO:0000256" key="5">
    <source>
        <dbReference type="ARBA" id="ARBA00022989"/>
    </source>
</evidence>
<evidence type="ECO:0000256" key="3">
    <source>
        <dbReference type="ARBA" id="ARBA00022519"/>
    </source>
</evidence>
<protein>
    <submittedName>
        <fullName evidence="9">Rhomboid family intramembrane serine protease</fullName>
    </submittedName>
</protein>
<evidence type="ECO:0000256" key="7">
    <source>
        <dbReference type="SAM" id="Phobius"/>
    </source>
</evidence>
<dbReference type="EMBL" id="DSDK01000265">
    <property type="protein sequence ID" value="HDR50912.1"/>
    <property type="molecule type" value="Genomic_DNA"/>
</dbReference>
<dbReference type="InterPro" id="IPR022764">
    <property type="entry name" value="Peptidase_S54_rhomboid_dom"/>
</dbReference>
<feature type="transmembrane region" description="Helical" evidence="7">
    <location>
        <begin position="43"/>
        <end position="67"/>
    </location>
</feature>
<keyword evidence="2" id="KW-1003">Cell membrane</keyword>
<gene>
    <name evidence="9" type="ORF">ENN90_04725</name>
</gene>
<dbReference type="InterPro" id="IPR035952">
    <property type="entry name" value="Rhomboid-like_sf"/>
</dbReference>
<comment type="subcellular location">
    <subcellularLocation>
        <location evidence="1">Membrane</location>
        <topology evidence="1">Multi-pass membrane protein</topology>
    </subcellularLocation>
</comment>
<dbReference type="GO" id="GO:0016020">
    <property type="term" value="C:membrane"/>
    <property type="evidence" value="ECO:0007669"/>
    <property type="project" value="UniProtKB-SubCell"/>
</dbReference>
<keyword evidence="4 7" id="KW-0812">Transmembrane</keyword>
<evidence type="ECO:0000256" key="4">
    <source>
        <dbReference type="ARBA" id="ARBA00022692"/>
    </source>
</evidence>
<sequence length="102" mass="11934">MITYLIIGITAVVSFLAFQNVSLMEKLQFNAAQVVHRKQYYRLISHAFVHVSWTHLIVNMLVLYFFGRNVETYFGYFFGNKAVFYFIMLYLGGMLASNVWSL</sequence>
<dbReference type="Gene3D" id="1.20.1540.10">
    <property type="entry name" value="Rhomboid-like"/>
    <property type="match status" value="1"/>
</dbReference>
<accession>A0A831LQP8</accession>
<evidence type="ECO:0000313" key="9">
    <source>
        <dbReference type="EMBL" id="HDR50912.1"/>
    </source>
</evidence>
<dbReference type="GO" id="GO:0006508">
    <property type="term" value="P:proteolysis"/>
    <property type="evidence" value="ECO:0007669"/>
    <property type="project" value="UniProtKB-KW"/>
</dbReference>
<keyword evidence="6 7" id="KW-0472">Membrane</keyword>
<keyword evidence="3" id="KW-0997">Cell inner membrane</keyword>
<feature type="transmembrane region" description="Helical" evidence="7">
    <location>
        <begin position="82"/>
        <end position="100"/>
    </location>
</feature>
<feature type="domain" description="Peptidase S54 rhomboid" evidence="8">
    <location>
        <begin position="38"/>
        <end position="99"/>
    </location>
</feature>
<proteinExistence type="predicted"/>
<dbReference type="PANTHER" id="PTHR43066">
    <property type="entry name" value="RHOMBOID-RELATED PROTEIN"/>
    <property type="match status" value="1"/>
</dbReference>
<evidence type="ECO:0000259" key="8">
    <source>
        <dbReference type="Pfam" id="PF01694"/>
    </source>
</evidence>
<dbReference type="Pfam" id="PF01694">
    <property type="entry name" value="Rhomboid"/>
    <property type="match status" value="1"/>
</dbReference>
<feature type="transmembrane region" description="Helical" evidence="7">
    <location>
        <begin position="6"/>
        <end position="23"/>
    </location>
</feature>
<name>A0A831LQP8_9BACT</name>
<dbReference type="SUPFAM" id="SSF144091">
    <property type="entry name" value="Rhomboid-like"/>
    <property type="match status" value="1"/>
</dbReference>
<comment type="caution">
    <text evidence="9">The sequence shown here is derived from an EMBL/GenBank/DDBJ whole genome shotgun (WGS) entry which is preliminary data.</text>
</comment>
<dbReference type="GO" id="GO:0004252">
    <property type="term" value="F:serine-type endopeptidase activity"/>
    <property type="evidence" value="ECO:0007669"/>
    <property type="project" value="InterPro"/>
</dbReference>
<evidence type="ECO:0000256" key="1">
    <source>
        <dbReference type="ARBA" id="ARBA00004141"/>
    </source>
</evidence>
<dbReference type="PANTHER" id="PTHR43066:SF26">
    <property type="entry name" value="RHOMBOID PROTEASE GLPG"/>
    <property type="match status" value="1"/>
</dbReference>
<feature type="non-terminal residue" evidence="9">
    <location>
        <position position="102"/>
    </location>
</feature>
<evidence type="ECO:0000256" key="6">
    <source>
        <dbReference type="ARBA" id="ARBA00023136"/>
    </source>
</evidence>
<keyword evidence="9" id="KW-0378">Hydrolase</keyword>
<reference evidence="9" key="1">
    <citation type="journal article" date="2020" name="mSystems">
        <title>Genome- and Community-Level Interaction Insights into Carbon Utilization and Element Cycling Functions of Hydrothermarchaeota in Hydrothermal Sediment.</title>
        <authorList>
            <person name="Zhou Z."/>
            <person name="Liu Y."/>
            <person name="Xu W."/>
            <person name="Pan J."/>
            <person name="Luo Z.H."/>
            <person name="Li M."/>
        </authorList>
    </citation>
    <scope>NUCLEOTIDE SEQUENCE [LARGE SCALE GENOMIC DNA]</scope>
    <source>
        <strain evidence="9">SpSt-1217</strain>
    </source>
</reference>
<dbReference type="AlphaFoldDB" id="A0A831LQP8"/>
<keyword evidence="5 7" id="KW-1133">Transmembrane helix</keyword>